<dbReference type="EC" id="1.1.1.3" evidence="2"/>
<evidence type="ECO:0000313" key="8">
    <source>
        <dbReference type="Proteomes" id="UP000298545"/>
    </source>
</evidence>
<evidence type="ECO:0000256" key="5">
    <source>
        <dbReference type="SAM" id="MobiDB-lite"/>
    </source>
</evidence>
<dbReference type="OrthoDB" id="9808167at2"/>
<geneLocation type="plasmid" evidence="8">
    <name>pticfbp5473</name>
</geneLocation>
<dbReference type="UniPathway" id="UPA00051">
    <property type="reaction ID" value="UER00465"/>
</dbReference>
<dbReference type="PROSITE" id="PS01042">
    <property type="entry name" value="HOMOSER_DHGENASE"/>
    <property type="match status" value="1"/>
</dbReference>
<keyword evidence="3" id="KW-0560">Oxidoreductase</keyword>
<dbReference type="KEGG" id="alf:CFBP5473_23985"/>
<dbReference type="GO" id="GO:0004412">
    <property type="term" value="F:homoserine dehydrogenase activity"/>
    <property type="evidence" value="ECO:0007669"/>
    <property type="project" value="UniProtKB-EC"/>
</dbReference>
<dbReference type="Gene3D" id="3.30.360.10">
    <property type="entry name" value="Dihydrodipicolinate Reductase, domain 2"/>
    <property type="match status" value="1"/>
</dbReference>
<dbReference type="Gene3D" id="3.40.50.720">
    <property type="entry name" value="NAD(P)-binding Rossmann-like Domain"/>
    <property type="match status" value="1"/>
</dbReference>
<dbReference type="AlphaFoldDB" id="A0A4D7DVC6"/>
<dbReference type="PANTHER" id="PTHR43331:SF1">
    <property type="entry name" value="HOMOSERINE DEHYDROGENASE"/>
    <property type="match status" value="1"/>
</dbReference>
<dbReference type="UniPathway" id="UPA00050">
    <property type="reaction ID" value="UER00063"/>
</dbReference>
<dbReference type="Pfam" id="PF00742">
    <property type="entry name" value="Homoserine_dh"/>
    <property type="match status" value="1"/>
</dbReference>
<dbReference type="InterPro" id="IPR001342">
    <property type="entry name" value="HDH_cat"/>
</dbReference>
<dbReference type="STRING" id="1367849.GCA_000518585_04149"/>
<evidence type="ECO:0000256" key="4">
    <source>
        <dbReference type="RuleBase" id="RU004171"/>
    </source>
</evidence>
<organism evidence="7 8">
    <name type="scientific">Agrobacterium larrymoorei</name>
    <dbReference type="NCBI Taxonomy" id="160699"/>
    <lineage>
        <taxon>Bacteria</taxon>
        <taxon>Pseudomonadati</taxon>
        <taxon>Pseudomonadota</taxon>
        <taxon>Alphaproteobacteria</taxon>
        <taxon>Hyphomicrobiales</taxon>
        <taxon>Rhizobiaceae</taxon>
        <taxon>Rhizobium/Agrobacterium group</taxon>
        <taxon>Agrobacterium</taxon>
    </lineage>
</organism>
<dbReference type="GO" id="GO:0009088">
    <property type="term" value="P:threonine biosynthetic process"/>
    <property type="evidence" value="ECO:0007669"/>
    <property type="project" value="UniProtKB-UniPathway"/>
</dbReference>
<dbReference type="InterPro" id="IPR019811">
    <property type="entry name" value="HDH_CS"/>
</dbReference>
<dbReference type="SUPFAM" id="SSF51735">
    <property type="entry name" value="NAD(P)-binding Rossmann-fold domains"/>
    <property type="match status" value="1"/>
</dbReference>
<proteinExistence type="inferred from homology"/>
<evidence type="ECO:0000256" key="1">
    <source>
        <dbReference type="ARBA" id="ARBA00006753"/>
    </source>
</evidence>
<feature type="domain" description="Homoserine dehydrogenase catalytic" evidence="6">
    <location>
        <begin position="159"/>
        <end position="247"/>
    </location>
</feature>
<evidence type="ECO:0000259" key="6">
    <source>
        <dbReference type="Pfam" id="PF00742"/>
    </source>
</evidence>
<comment type="similarity">
    <text evidence="1 4">Belongs to the homoserine dehydrogenase family.</text>
</comment>
<dbReference type="SUPFAM" id="SSF55347">
    <property type="entry name" value="Glyceraldehyde-3-phosphate dehydrogenase-like, C-terminal domain"/>
    <property type="match status" value="1"/>
</dbReference>
<sequence>MEYRVVLIGFGGVNRALAELIATRNKTWAKSLGFRLKIVAVTDLKLGSLVSDAGIDARALVDTSVEQGGFSRLPGGRSVAENEAVIRKVQADIVVEATFTNPGDGEPAISHCRWALSSVRRVVTTNKGPVALAAVELKALAAQNHVRFEYEGSVMSGTPIMRMAKETLGGCDILGFEGILNGTSNFILSRMETGCDFLEALHQAQELGYAEADPTADIEGHDVRLKATILANELLGGNVNQMTSPAEAFRYFGGRCRRCKTQWEALEVDRFGNAPRRWDDRCRGHAPSPSARSSACGHRRGHQCPVTQHASARGCHDIRHGAGRVETTASMQCLLADTNMEPWVGRASVLPTRDMTQPKVVCINGR</sequence>
<gene>
    <name evidence="7" type="ORF">CFBP5473_23985</name>
</gene>
<protein>
    <recommendedName>
        <fullName evidence="2">homoserine dehydrogenase</fullName>
        <ecNumber evidence="2">1.1.1.3</ecNumber>
    </recommendedName>
</protein>
<keyword evidence="7" id="KW-0614">Plasmid</keyword>
<evidence type="ECO:0000313" key="7">
    <source>
        <dbReference type="EMBL" id="QCJ01022.1"/>
    </source>
</evidence>
<reference evidence="7 8" key="1">
    <citation type="submission" date="2019-04" db="EMBL/GenBank/DDBJ databases">
        <title>Complete genome sequence of Agrobacterium larrymoorei CFBP5473.</title>
        <authorList>
            <person name="Haryono M."/>
            <person name="Chou L."/>
            <person name="Lin Y.-C."/>
            <person name="Lai E.-M."/>
            <person name="Kuo C.-H."/>
        </authorList>
    </citation>
    <scope>NUCLEOTIDE SEQUENCE [LARGE SCALE GENOMIC DNA]</scope>
    <source>
        <strain evidence="7 8">CFBP5473</strain>
        <plasmid evidence="8">pticfbp5473</plasmid>
    </source>
</reference>
<dbReference type="InterPro" id="IPR036291">
    <property type="entry name" value="NAD(P)-bd_dom_sf"/>
</dbReference>
<name>A0A4D7DVC6_9HYPH</name>
<accession>A0A4D7DVC6</accession>
<feature type="region of interest" description="Disordered" evidence="5">
    <location>
        <begin position="283"/>
        <end position="302"/>
    </location>
</feature>
<dbReference type="EMBL" id="CP039694">
    <property type="protein sequence ID" value="QCJ01022.1"/>
    <property type="molecule type" value="Genomic_DNA"/>
</dbReference>
<evidence type="ECO:0000256" key="2">
    <source>
        <dbReference type="ARBA" id="ARBA00013213"/>
    </source>
</evidence>
<evidence type="ECO:0000256" key="3">
    <source>
        <dbReference type="ARBA" id="ARBA00023002"/>
    </source>
</evidence>
<dbReference type="PANTHER" id="PTHR43331">
    <property type="entry name" value="HOMOSERINE DEHYDROGENASE"/>
    <property type="match status" value="1"/>
</dbReference>
<dbReference type="Proteomes" id="UP000298545">
    <property type="component" value="Plasmid pTiCFBP5473"/>
</dbReference>